<feature type="region of interest" description="Disordered" evidence="11">
    <location>
        <begin position="128"/>
        <end position="161"/>
    </location>
</feature>
<organism evidence="12 13">
    <name type="scientific">Sporidiobolus salmonicolor</name>
    <name type="common">Yeast-like fungus</name>
    <name type="synonym">Sporobolomyces salmonicolor</name>
    <dbReference type="NCBI Taxonomy" id="5005"/>
    <lineage>
        <taxon>Eukaryota</taxon>
        <taxon>Fungi</taxon>
        <taxon>Dikarya</taxon>
        <taxon>Basidiomycota</taxon>
        <taxon>Pucciniomycotina</taxon>
        <taxon>Microbotryomycetes</taxon>
        <taxon>Sporidiobolales</taxon>
        <taxon>Sporidiobolaceae</taxon>
        <taxon>Sporobolomyces</taxon>
    </lineage>
</organism>
<evidence type="ECO:0000256" key="10">
    <source>
        <dbReference type="ARBA" id="ARBA00023136"/>
    </source>
</evidence>
<keyword evidence="8" id="KW-0560">Oxidoreductase</keyword>
<keyword evidence="13" id="KW-1185">Reference proteome</keyword>
<keyword evidence="5" id="KW-0999">Mitochondrion inner membrane</keyword>
<feature type="compositionally biased region" description="Basic and acidic residues" evidence="11">
    <location>
        <begin position="128"/>
        <end position="142"/>
    </location>
</feature>
<dbReference type="AlphaFoldDB" id="A0A0D6ELE4"/>
<keyword evidence="10" id="KW-0472">Membrane</keyword>
<comment type="similarity">
    <text evidence="3">Belongs to the cytochrome c oxidase IV family.</text>
</comment>
<dbReference type="PANTHER" id="PTHR10707">
    <property type="entry name" value="CYTOCHROME C OXIDASE SUBUNIT IV"/>
    <property type="match status" value="1"/>
</dbReference>
<dbReference type="Gene3D" id="1.10.442.10">
    <property type="entry name" value="Cytochrome c oxidase subunit IV"/>
    <property type="match status" value="1"/>
</dbReference>
<dbReference type="Pfam" id="PF02936">
    <property type="entry name" value="COX4"/>
    <property type="match status" value="1"/>
</dbReference>
<dbReference type="InterPro" id="IPR036639">
    <property type="entry name" value="Cyt_c_oxidase_su4_sf"/>
</dbReference>
<sequence>MLRSSVSSIARAAPRQAAPALARSASTAVSPVSLNNIEASWKTLTPAEQEQTFKHLEELQKKPWTELSLDEKKAAYYVAFGPHGPREPIQAEAGKTIGGVAAAIAVGGVIFYLIRKGGAETPKTISKEWQEASNERLKEQKSDPFTGVSSEGYNKKGQVTF</sequence>
<dbReference type="PANTHER" id="PTHR10707:SF10">
    <property type="entry name" value="CYTOCHROME C OXIDASE SUBUNIT 4"/>
    <property type="match status" value="1"/>
</dbReference>
<evidence type="ECO:0000256" key="5">
    <source>
        <dbReference type="ARBA" id="ARBA00022792"/>
    </source>
</evidence>
<dbReference type="GO" id="GO:0005743">
    <property type="term" value="C:mitochondrial inner membrane"/>
    <property type="evidence" value="ECO:0007669"/>
    <property type="project" value="UniProtKB-SubCell"/>
</dbReference>
<dbReference type="EMBL" id="CENE01000009">
    <property type="protein sequence ID" value="CEQ40794.1"/>
    <property type="molecule type" value="Genomic_DNA"/>
</dbReference>
<dbReference type="GO" id="GO:0045277">
    <property type="term" value="C:respiratory chain complex IV"/>
    <property type="evidence" value="ECO:0007669"/>
    <property type="project" value="InterPro"/>
</dbReference>
<comment type="pathway">
    <text evidence="2">Energy metabolism; oxidative phosphorylation.</text>
</comment>
<dbReference type="SUPFAM" id="SSF81406">
    <property type="entry name" value="Mitochondrial cytochrome c oxidase subunit IV"/>
    <property type="match status" value="1"/>
</dbReference>
<dbReference type="GO" id="GO:0016491">
    <property type="term" value="F:oxidoreductase activity"/>
    <property type="evidence" value="ECO:0007669"/>
    <property type="project" value="UniProtKB-KW"/>
</dbReference>
<evidence type="ECO:0000256" key="4">
    <source>
        <dbReference type="ARBA" id="ARBA00022692"/>
    </source>
</evidence>
<dbReference type="OrthoDB" id="186013at2759"/>
<reference evidence="13" key="1">
    <citation type="submission" date="2015-02" db="EMBL/GenBank/DDBJ databases">
        <authorList>
            <person name="Gon?alves P."/>
        </authorList>
    </citation>
    <scope>NUCLEOTIDE SEQUENCE [LARGE SCALE GENOMIC DNA]</scope>
</reference>
<dbReference type="Proteomes" id="UP000243876">
    <property type="component" value="Unassembled WGS sequence"/>
</dbReference>
<evidence type="ECO:0000256" key="3">
    <source>
        <dbReference type="ARBA" id="ARBA00008135"/>
    </source>
</evidence>
<evidence type="ECO:0000313" key="12">
    <source>
        <dbReference type="EMBL" id="CEQ40794.1"/>
    </source>
</evidence>
<dbReference type="InterPro" id="IPR004203">
    <property type="entry name" value="Cyt_c_oxidase_su4_fam"/>
</dbReference>
<feature type="compositionally biased region" description="Polar residues" evidence="11">
    <location>
        <begin position="147"/>
        <end position="161"/>
    </location>
</feature>
<keyword evidence="9" id="KW-0496">Mitochondrion</keyword>
<accession>A0A0D6ELE4</accession>
<evidence type="ECO:0000256" key="6">
    <source>
        <dbReference type="ARBA" id="ARBA00022946"/>
    </source>
</evidence>
<evidence type="ECO:0000256" key="11">
    <source>
        <dbReference type="SAM" id="MobiDB-lite"/>
    </source>
</evidence>
<proteinExistence type="inferred from homology"/>
<name>A0A0D6ELE4_SPOSA</name>
<evidence type="ECO:0000256" key="1">
    <source>
        <dbReference type="ARBA" id="ARBA00004434"/>
    </source>
</evidence>
<evidence type="ECO:0000256" key="7">
    <source>
        <dbReference type="ARBA" id="ARBA00022989"/>
    </source>
</evidence>
<protein>
    <submittedName>
        <fullName evidence="12">SPOSA6832_02442-mRNA-1:cds</fullName>
    </submittedName>
</protein>
<evidence type="ECO:0000313" key="13">
    <source>
        <dbReference type="Proteomes" id="UP000243876"/>
    </source>
</evidence>
<gene>
    <name evidence="12" type="primary">SPOSA6832_02442</name>
</gene>
<comment type="subcellular location">
    <subcellularLocation>
        <location evidence="1">Mitochondrion inner membrane</location>
        <topology evidence="1">Single-pass membrane protein</topology>
    </subcellularLocation>
</comment>
<evidence type="ECO:0000256" key="9">
    <source>
        <dbReference type="ARBA" id="ARBA00023128"/>
    </source>
</evidence>
<dbReference type="FunFam" id="1.10.442.10:FF:000002">
    <property type="entry name" value="Cytochrome c oxidase subunit V"/>
    <property type="match status" value="1"/>
</dbReference>
<dbReference type="CDD" id="cd00922">
    <property type="entry name" value="Cyt_c_Oxidase_IV"/>
    <property type="match status" value="1"/>
</dbReference>
<keyword evidence="7" id="KW-1133">Transmembrane helix</keyword>
<keyword evidence="6" id="KW-0809">Transit peptide</keyword>
<dbReference type="GO" id="GO:0006123">
    <property type="term" value="P:mitochondrial electron transport, cytochrome c to oxygen"/>
    <property type="evidence" value="ECO:0007669"/>
    <property type="project" value="InterPro"/>
</dbReference>
<evidence type="ECO:0000256" key="2">
    <source>
        <dbReference type="ARBA" id="ARBA00004673"/>
    </source>
</evidence>
<evidence type="ECO:0000256" key="8">
    <source>
        <dbReference type="ARBA" id="ARBA00023002"/>
    </source>
</evidence>
<keyword evidence="4" id="KW-0812">Transmembrane</keyword>